<gene>
    <name evidence="9" type="primary">ubiF</name>
    <name evidence="9" type="synonym">yleB</name>
    <name evidence="9" type="ORF">DEM34_07445</name>
</gene>
<comment type="similarity">
    <text evidence="3">Belongs to the UbiH/COQ6 family.</text>
</comment>
<dbReference type="EMBL" id="QFFI01000009">
    <property type="protein sequence ID" value="PWG63704.1"/>
    <property type="molecule type" value="Genomic_DNA"/>
</dbReference>
<keyword evidence="5" id="KW-0274">FAD</keyword>
<evidence type="ECO:0000256" key="7">
    <source>
        <dbReference type="ARBA" id="ARBA00023033"/>
    </source>
</evidence>
<sequence>MSRRAAMDMEPIVIVGGGMVGAALARDLGQRGLAVRVLEAQPPAPVAAGEPPRLRVSALNRRSLDYLESLGVRDRLDPRRLASFDRVETWDAAGGGRLVFDAGEIGLDAFGCFLENDHLQAALLASLEDTPGVTVEAPAPELTLTADENGPRLSIAGRGAVQPTLLVAADGARSRVREAAGIGVSRGDYRQHAVVATVRLDPPAGTVTWQRFTPEGPQALLPLAGGLASLVWYVDPPHARELTGRQPESLARTVEAAFPPALGRITEVLATGSFPITRLHANRYWAAGTVLVGDSAHVIHPLAGQGANLGLRDAEALARRLAEAAARGLPPDHPPTLLAYERERRRDNLLMQQTMSALHYGFTSGLGPLRRLRGLGLRAANAAGPLKRRVLAYAVSGR</sequence>
<comment type="caution">
    <text evidence="9">The sequence shown here is derived from an EMBL/GenBank/DDBJ whole genome shotgun (WGS) entry which is preliminary data.</text>
</comment>
<organism evidence="9 10">
    <name type="scientific">Sediminicurvatus halobius</name>
    <dbReference type="NCBI Taxonomy" id="2182432"/>
    <lineage>
        <taxon>Bacteria</taxon>
        <taxon>Pseudomonadati</taxon>
        <taxon>Pseudomonadota</taxon>
        <taxon>Gammaproteobacteria</taxon>
        <taxon>Chromatiales</taxon>
        <taxon>Ectothiorhodospiraceae</taxon>
        <taxon>Sediminicurvatus</taxon>
    </lineage>
</organism>
<dbReference type="InterPro" id="IPR010971">
    <property type="entry name" value="UbiH/COQ6"/>
</dbReference>
<evidence type="ECO:0000256" key="2">
    <source>
        <dbReference type="ARBA" id="ARBA00004749"/>
    </source>
</evidence>
<comment type="cofactor">
    <cofactor evidence="1">
        <name>FAD</name>
        <dbReference type="ChEBI" id="CHEBI:57692"/>
    </cofactor>
</comment>
<dbReference type="AlphaFoldDB" id="A0A2U2N400"/>
<dbReference type="NCBIfam" id="TIGR01988">
    <property type="entry name" value="Ubi-OHases"/>
    <property type="match status" value="1"/>
</dbReference>
<dbReference type="Proteomes" id="UP000245474">
    <property type="component" value="Unassembled WGS sequence"/>
</dbReference>
<dbReference type="PANTHER" id="PTHR43876:SF10">
    <property type="entry name" value="3-DEMETHOXYUBIQUINOL 3-HYDROXYLASE"/>
    <property type="match status" value="1"/>
</dbReference>
<name>A0A2U2N400_9GAMM</name>
<dbReference type="PANTHER" id="PTHR43876">
    <property type="entry name" value="UBIQUINONE BIOSYNTHESIS MONOOXYGENASE COQ6, MITOCHONDRIAL"/>
    <property type="match status" value="1"/>
</dbReference>
<dbReference type="Gene3D" id="3.50.50.60">
    <property type="entry name" value="FAD/NAD(P)-binding domain"/>
    <property type="match status" value="2"/>
</dbReference>
<evidence type="ECO:0000313" key="9">
    <source>
        <dbReference type="EMBL" id="PWG63704.1"/>
    </source>
</evidence>
<dbReference type="GO" id="GO:0071949">
    <property type="term" value="F:FAD binding"/>
    <property type="evidence" value="ECO:0007669"/>
    <property type="project" value="InterPro"/>
</dbReference>
<proteinExistence type="inferred from homology"/>
<reference evidence="9 10" key="1">
    <citation type="submission" date="2018-05" db="EMBL/GenBank/DDBJ databases">
        <title>Spiribacter halobius sp. nov., a moderately halophilic bacterium isolated from marine solar saltern.</title>
        <authorList>
            <person name="Zheng W.-S."/>
            <person name="Lu D.-C."/>
            <person name="Du Z.-J."/>
        </authorList>
    </citation>
    <scope>NUCLEOTIDE SEQUENCE [LARGE SCALE GENOMIC DNA]</scope>
    <source>
        <strain evidence="9 10">E85</strain>
    </source>
</reference>
<evidence type="ECO:0000256" key="3">
    <source>
        <dbReference type="ARBA" id="ARBA00005349"/>
    </source>
</evidence>
<evidence type="ECO:0000313" key="10">
    <source>
        <dbReference type="Proteomes" id="UP000245474"/>
    </source>
</evidence>
<evidence type="ECO:0000256" key="5">
    <source>
        <dbReference type="ARBA" id="ARBA00022827"/>
    </source>
</evidence>
<dbReference type="PROSITE" id="PS01304">
    <property type="entry name" value="UBIH"/>
    <property type="match status" value="1"/>
</dbReference>
<dbReference type="InterPro" id="IPR002938">
    <property type="entry name" value="FAD-bd"/>
</dbReference>
<keyword evidence="10" id="KW-1185">Reference proteome</keyword>
<dbReference type="UniPathway" id="UPA00232"/>
<dbReference type="SUPFAM" id="SSF51905">
    <property type="entry name" value="FAD/NAD(P)-binding domain"/>
    <property type="match status" value="1"/>
</dbReference>
<dbReference type="GO" id="GO:0008682">
    <property type="term" value="F:3-demethoxyubiquinol 3-hydroxylase activity"/>
    <property type="evidence" value="ECO:0007669"/>
    <property type="project" value="TreeGrafter"/>
</dbReference>
<dbReference type="InterPro" id="IPR036188">
    <property type="entry name" value="FAD/NAD-bd_sf"/>
</dbReference>
<keyword evidence="7" id="KW-0503">Monooxygenase</keyword>
<keyword evidence="6" id="KW-0560">Oxidoreductase</keyword>
<comment type="pathway">
    <text evidence="2">Cofactor biosynthesis; ubiquinone biosynthesis.</text>
</comment>
<evidence type="ECO:0000256" key="4">
    <source>
        <dbReference type="ARBA" id="ARBA00022630"/>
    </source>
</evidence>
<evidence type="ECO:0000256" key="1">
    <source>
        <dbReference type="ARBA" id="ARBA00001974"/>
    </source>
</evidence>
<protein>
    <submittedName>
        <fullName evidence="9">2-octaprenyl-3-methyl-6-methoxy-1,4-benzoquinol hydroxylase</fullName>
    </submittedName>
</protein>
<dbReference type="GO" id="GO:0006744">
    <property type="term" value="P:ubiquinone biosynthetic process"/>
    <property type="evidence" value="ECO:0007669"/>
    <property type="project" value="UniProtKB-UniPathway"/>
</dbReference>
<dbReference type="PRINTS" id="PR00420">
    <property type="entry name" value="RNGMNOXGNASE"/>
</dbReference>
<dbReference type="Pfam" id="PF01494">
    <property type="entry name" value="FAD_binding_3"/>
    <property type="match status" value="1"/>
</dbReference>
<evidence type="ECO:0000259" key="8">
    <source>
        <dbReference type="Pfam" id="PF01494"/>
    </source>
</evidence>
<dbReference type="InterPro" id="IPR051205">
    <property type="entry name" value="UbiH/COQ6_monooxygenase"/>
</dbReference>
<dbReference type="InterPro" id="IPR018168">
    <property type="entry name" value="Ubi_Hdrlase_CS"/>
</dbReference>
<accession>A0A2U2N400</accession>
<keyword evidence="4" id="KW-0285">Flavoprotein</keyword>
<evidence type="ECO:0000256" key="6">
    <source>
        <dbReference type="ARBA" id="ARBA00023002"/>
    </source>
</evidence>
<feature type="domain" description="FAD-binding" evidence="8">
    <location>
        <begin position="12"/>
        <end position="346"/>
    </location>
</feature>